<proteinExistence type="predicted"/>
<dbReference type="EMBL" id="JACVVK020000333">
    <property type="protein sequence ID" value="KAK7478102.1"/>
    <property type="molecule type" value="Genomic_DNA"/>
</dbReference>
<dbReference type="Proteomes" id="UP001519460">
    <property type="component" value="Unassembled WGS sequence"/>
</dbReference>
<organism evidence="2 3">
    <name type="scientific">Batillaria attramentaria</name>
    <dbReference type="NCBI Taxonomy" id="370345"/>
    <lineage>
        <taxon>Eukaryota</taxon>
        <taxon>Metazoa</taxon>
        <taxon>Spiralia</taxon>
        <taxon>Lophotrochozoa</taxon>
        <taxon>Mollusca</taxon>
        <taxon>Gastropoda</taxon>
        <taxon>Caenogastropoda</taxon>
        <taxon>Sorbeoconcha</taxon>
        <taxon>Cerithioidea</taxon>
        <taxon>Batillariidae</taxon>
        <taxon>Batillaria</taxon>
    </lineage>
</organism>
<dbReference type="AlphaFoldDB" id="A0ABD0JSW6"/>
<name>A0ABD0JSW6_9CAEN</name>
<sequence length="85" mass="9082">MSIKQATLDTAITTNEAATSNTQRSTVVQGRTAGLEACTIGISLTVVYLLLMGHFRLRSALHPMHIELAPKTVSDTSSRPVSLPC</sequence>
<keyword evidence="1" id="KW-1133">Transmembrane helix</keyword>
<comment type="caution">
    <text evidence="2">The sequence shown here is derived from an EMBL/GenBank/DDBJ whole genome shotgun (WGS) entry which is preliminary data.</text>
</comment>
<feature type="transmembrane region" description="Helical" evidence="1">
    <location>
        <begin position="33"/>
        <end position="51"/>
    </location>
</feature>
<accession>A0ABD0JSW6</accession>
<keyword evidence="1" id="KW-0472">Membrane</keyword>
<evidence type="ECO:0000256" key="1">
    <source>
        <dbReference type="SAM" id="Phobius"/>
    </source>
</evidence>
<keyword evidence="1" id="KW-0812">Transmembrane</keyword>
<reference evidence="2 3" key="1">
    <citation type="journal article" date="2023" name="Sci. Data">
        <title>Genome assembly of the Korean intertidal mud-creeper Batillaria attramentaria.</title>
        <authorList>
            <person name="Patra A.K."/>
            <person name="Ho P.T."/>
            <person name="Jun S."/>
            <person name="Lee S.J."/>
            <person name="Kim Y."/>
            <person name="Won Y.J."/>
        </authorList>
    </citation>
    <scope>NUCLEOTIDE SEQUENCE [LARGE SCALE GENOMIC DNA]</scope>
    <source>
        <strain evidence="2">Wonlab-2016</strain>
    </source>
</reference>
<protein>
    <submittedName>
        <fullName evidence="2">Uncharacterized protein</fullName>
    </submittedName>
</protein>
<evidence type="ECO:0000313" key="2">
    <source>
        <dbReference type="EMBL" id="KAK7478102.1"/>
    </source>
</evidence>
<keyword evidence="3" id="KW-1185">Reference proteome</keyword>
<gene>
    <name evidence="2" type="ORF">BaRGS_00030637</name>
</gene>
<evidence type="ECO:0000313" key="3">
    <source>
        <dbReference type="Proteomes" id="UP001519460"/>
    </source>
</evidence>